<protein>
    <recommendedName>
        <fullName evidence="1">F-box associated beta-propeller type 1 domain-containing protein</fullName>
    </recommendedName>
</protein>
<accession>A0AAV5M6V1</accession>
<dbReference type="InterPro" id="IPR011043">
    <property type="entry name" value="Gal_Oxase/kelch_b-propeller"/>
</dbReference>
<dbReference type="Proteomes" id="UP001054252">
    <property type="component" value="Unassembled WGS sequence"/>
</dbReference>
<gene>
    <name evidence="2" type="ORF">SLEP1_g52293</name>
</gene>
<dbReference type="EMBL" id="BPVZ01000191">
    <property type="protein sequence ID" value="GKV45182.1"/>
    <property type="molecule type" value="Genomic_DNA"/>
</dbReference>
<dbReference type="InterPro" id="IPR017451">
    <property type="entry name" value="F-box-assoc_interact_dom"/>
</dbReference>
<dbReference type="AlphaFoldDB" id="A0AAV5M6V1"/>
<evidence type="ECO:0000313" key="3">
    <source>
        <dbReference type="Proteomes" id="UP001054252"/>
    </source>
</evidence>
<organism evidence="2 3">
    <name type="scientific">Rubroshorea leprosula</name>
    <dbReference type="NCBI Taxonomy" id="152421"/>
    <lineage>
        <taxon>Eukaryota</taxon>
        <taxon>Viridiplantae</taxon>
        <taxon>Streptophyta</taxon>
        <taxon>Embryophyta</taxon>
        <taxon>Tracheophyta</taxon>
        <taxon>Spermatophyta</taxon>
        <taxon>Magnoliopsida</taxon>
        <taxon>eudicotyledons</taxon>
        <taxon>Gunneridae</taxon>
        <taxon>Pentapetalae</taxon>
        <taxon>rosids</taxon>
        <taxon>malvids</taxon>
        <taxon>Malvales</taxon>
        <taxon>Dipterocarpaceae</taxon>
        <taxon>Rubroshorea</taxon>
    </lineage>
</organism>
<name>A0AAV5M6V1_9ROSI</name>
<dbReference type="PANTHER" id="PTHR31672:SF13">
    <property type="entry name" value="F-BOX PROTEIN CPR30-LIKE"/>
    <property type="match status" value="1"/>
</dbReference>
<keyword evidence="3" id="KW-1185">Reference proteome</keyword>
<dbReference type="InterPro" id="IPR050796">
    <property type="entry name" value="SCF_F-box_component"/>
</dbReference>
<evidence type="ECO:0000313" key="2">
    <source>
        <dbReference type="EMBL" id="GKV45182.1"/>
    </source>
</evidence>
<dbReference type="Pfam" id="PF07734">
    <property type="entry name" value="FBA_1"/>
    <property type="match status" value="1"/>
</dbReference>
<proteinExistence type="predicted"/>
<feature type="domain" description="F-box associated beta-propeller type 1" evidence="1">
    <location>
        <begin position="95"/>
        <end position="330"/>
    </location>
</feature>
<evidence type="ECO:0000259" key="1">
    <source>
        <dbReference type="Pfam" id="PF07734"/>
    </source>
</evidence>
<reference evidence="2 3" key="1">
    <citation type="journal article" date="2021" name="Commun. Biol.">
        <title>The genome of Shorea leprosula (Dipterocarpaceae) highlights the ecological relevance of drought in aseasonal tropical rainforests.</title>
        <authorList>
            <person name="Ng K.K.S."/>
            <person name="Kobayashi M.J."/>
            <person name="Fawcett J.A."/>
            <person name="Hatakeyama M."/>
            <person name="Paape T."/>
            <person name="Ng C.H."/>
            <person name="Ang C.C."/>
            <person name="Tnah L.H."/>
            <person name="Lee C.T."/>
            <person name="Nishiyama T."/>
            <person name="Sese J."/>
            <person name="O'Brien M.J."/>
            <person name="Copetti D."/>
            <person name="Mohd Noor M.I."/>
            <person name="Ong R.C."/>
            <person name="Putra M."/>
            <person name="Sireger I.Z."/>
            <person name="Indrioko S."/>
            <person name="Kosugi Y."/>
            <person name="Izuno A."/>
            <person name="Isagi Y."/>
            <person name="Lee S.L."/>
            <person name="Shimizu K.K."/>
        </authorList>
    </citation>
    <scope>NUCLEOTIDE SEQUENCE [LARGE SCALE GENOMIC DNA]</scope>
    <source>
        <strain evidence="2">214</strain>
    </source>
</reference>
<dbReference type="PANTHER" id="PTHR31672">
    <property type="entry name" value="BNACNNG10540D PROTEIN"/>
    <property type="match status" value="1"/>
</dbReference>
<dbReference type="NCBIfam" id="TIGR01640">
    <property type="entry name" value="F_box_assoc_1"/>
    <property type="match status" value="1"/>
</dbReference>
<sequence>MPTFFPELVTDILLLLPVKSLLRFRCLSTSHCSEIDSADFVKNHLNISIQKKIRQKLLFCDSESITNGFAFDFYCADFDDDLKAAFLLKNPLKSPHRCTMVCASYNGLILLGFRFNNLALWNPFTRRYRRLPLCPVKTLSGFQNFVNFGLGYDSALDDYKVVTISEFHDSNHVVFQAWVFSLKSNSWKRSQDMENKFTALVGCFANGALYWECDNKFVGFDLTNEVFFDVPFFPGWDPKSIYHHDYDILVVFGGNLYASIIRDEHKSVEFYLFVSDKSGEVAGGSWRKEFTLEEGDLSPLAYSKEGDKILFRKGNEIFWYNLEEKTRQRVVVASPVMTDFLWITDIFGRPEVPVYNYHVCCESLVSLGNDAAFDGAPY</sequence>
<dbReference type="SUPFAM" id="SSF50965">
    <property type="entry name" value="Galactose oxidase, central domain"/>
    <property type="match status" value="1"/>
</dbReference>
<comment type="caution">
    <text evidence="2">The sequence shown here is derived from an EMBL/GenBank/DDBJ whole genome shotgun (WGS) entry which is preliminary data.</text>
</comment>
<dbReference type="InterPro" id="IPR006527">
    <property type="entry name" value="F-box-assoc_dom_typ1"/>
</dbReference>